<dbReference type="STRING" id="137246.A0A401SMV4"/>
<gene>
    <name evidence="1" type="ORF">chiPu_0010162</name>
</gene>
<evidence type="ECO:0000313" key="1">
    <source>
        <dbReference type="EMBL" id="GCC31701.1"/>
    </source>
</evidence>
<organism evidence="1 2">
    <name type="scientific">Chiloscyllium punctatum</name>
    <name type="common">Brownbanded bambooshark</name>
    <name type="synonym">Hemiscyllium punctatum</name>
    <dbReference type="NCBI Taxonomy" id="137246"/>
    <lineage>
        <taxon>Eukaryota</taxon>
        <taxon>Metazoa</taxon>
        <taxon>Chordata</taxon>
        <taxon>Craniata</taxon>
        <taxon>Vertebrata</taxon>
        <taxon>Chondrichthyes</taxon>
        <taxon>Elasmobranchii</taxon>
        <taxon>Galeomorphii</taxon>
        <taxon>Galeoidea</taxon>
        <taxon>Orectolobiformes</taxon>
        <taxon>Hemiscylliidae</taxon>
        <taxon>Chiloscyllium</taxon>
    </lineage>
</organism>
<evidence type="ECO:0000313" key="2">
    <source>
        <dbReference type="Proteomes" id="UP000287033"/>
    </source>
</evidence>
<accession>A0A401SMV4</accession>
<dbReference type="EMBL" id="BEZZ01000382">
    <property type="protein sequence ID" value="GCC31701.1"/>
    <property type="molecule type" value="Genomic_DNA"/>
</dbReference>
<dbReference type="AlphaFoldDB" id="A0A401SMV4"/>
<proteinExistence type="predicted"/>
<keyword evidence="2" id="KW-1185">Reference proteome</keyword>
<sequence>MANGFTKPLATLYKGSQLAFIHSGVFYLQTLLWIICSVCGEDQPFSVEITGIGKRPVAISTNLTMTVNLSKLYIYVSRKSLHFTKSADNPDPNR</sequence>
<dbReference type="Proteomes" id="UP000287033">
    <property type="component" value="Unassembled WGS sequence"/>
</dbReference>
<name>A0A401SMV4_CHIPU</name>
<reference evidence="1 2" key="1">
    <citation type="journal article" date="2018" name="Nat. Ecol. Evol.">
        <title>Shark genomes provide insights into elasmobranch evolution and the origin of vertebrates.</title>
        <authorList>
            <person name="Hara Y"/>
            <person name="Yamaguchi K"/>
            <person name="Onimaru K"/>
            <person name="Kadota M"/>
            <person name="Koyanagi M"/>
            <person name="Keeley SD"/>
            <person name="Tatsumi K"/>
            <person name="Tanaka K"/>
            <person name="Motone F"/>
            <person name="Kageyama Y"/>
            <person name="Nozu R"/>
            <person name="Adachi N"/>
            <person name="Nishimura O"/>
            <person name="Nakagawa R"/>
            <person name="Tanegashima C"/>
            <person name="Kiyatake I"/>
            <person name="Matsumoto R"/>
            <person name="Murakumo K"/>
            <person name="Nishida K"/>
            <person name="Terakita A"/>
            <person name="Kuratani S"/>
            <person name="Sato K"/>
            <person name="Hyodo S Kuraku.S."/>
        </authorList>
    </citation>
    <scope>NUCLEOTIDE SEQUENCE [LARGE SCALE GENOMIC DNA]</scope>
</reference>
<comment type="caution">
    <text evidence="1">The sequence shown here is derived from an EMBL/GenBank/DDBJ whole genome shotgun (WGS) entry which is preliminary data.</text>
</comment>
<protein>
    <submittedName>
        <fullName evidence="1">Uncharacterized protein</fullName>
    </submittedName>
</protein>